<dbReference type="OrthoDB" id="7360669at2"/>
<keyword evidence="2" id="KW-1185">Reference proteome</keyword>
<evidence type="ECO:0000313" key="1">
    <source>
        <dbReference type="EMBL" id="PAX09452.1"/>
    </source>
</evidence>
<sequence length="125" mass="13188">MYDLIDRPVAELPTADRRLLAATRAWVHQLTMAGEASPAAAESLGRGSAAFDAAMRALDEGSSETLVFQRPCHPTVSETEAMWLAVWRLVRADRLGHAKGALGALADEAAVPAVLAALVRAAAKV</sequence>
<reference evidence="2" key="1">
    <citation type="submission" date="2017-09" db="EMBL/GenBank/DDBJ databases">
        <authorList>
            <person name="Feng G."/>
            <person name="Zhu H."/>
        </authorList>
    </citation>
    <scope>NUCLEOTIDE SEQUENCE [LARGE SCALE GENOMIC DNA]</scope>
    <source>
        <strain evidence="2">1PNM-20</strain>
    </source>
</reference>
<dbReference type="EMBL" id="NSLI01000001">
    <property type="protein sequence ID" value="PAX09452.1"/>
    <property type="molecule type" value="Genomic_DNA"/>
</dbReference>
<dbReference type="RefSeq" id="WP_095996559.1">
    <property type="nucleotide sequence ID" value="NZ_NSLI01000001.1"/>
</dbReference>
<dbReference type="Proteomes" id="UP000218151">
    <property type="component" value="Unassembled WGS sequence"/>
</dbReference>
<accession>A0A2A2SJN7</accession>
<gene>
    <name evidence="1" type="ORF">CKY28_01475</name>
</gene>
<proteinExistence type="predicted"/>
<name>A0A2A2SJN7_9SPHN</name>
<evidence type="ECO:0000313" key="2">
    <source>
        <dbReference type="Proteomes" id="UP000218151"/>
    </source>
</evidence>
<comment type="caution">
    <text evidence="1">The sequence shown here is derived from an EMBL/GenBank/DDBJ whole genome shotgun (WGS) entry which is preliminary data.</text>
</comment>
<protein>
    <submittedName>
        <fullName evidence="1">Uncharacterized protein</fullName>
    </submittedName>
</protein>
<dbReference type="AlphaFoldDB" id="A0A2A2SJN7"/>
<organism evidence="1 2">
    <name type="scientific">Sphingomonas lenta</name>
    <dbReference type="NCBI Taxonomy" id="1141887"/>
    <lineage>
        <taxon>Bacteria</taxon>
        <taxon>Pseudomonadati</taxon>
        <taxon>Pseudomonadota</taxon>
        <taxon>Alphaproteobacteria</taxon>
        <taxon>Sphingomonadales</taxon>
        <taxon>Sphingomonadaceae</taxon>
        <taxon>Sphingomonas</taxon>
    </lineage>
</organism>